<evidence type="ECO:0000256" key="9">
    <source>
        <dbReference type="PIRSR" id="PIRSR640255-2"/>
    </source>
</evidence>
<dbReference type="InterPro" id="IPR044929">
    <property type="entry name" value="DNA/RNA_non-sp_Endonuclease_sf"/>
</dbReference>
<dbReference type="GO" id="GO:0004519">
    <property type="term" value="F:endonuclease activity"/>
    <property type="evidence" value="ECO:0007669"/>
    <property type="project" value="UniProtKB-UniRule"/>
</dbReference>
<dbReference type="CDD" id="cd00091">
    <property type="entry name" value="NUC"/>
    <property type="match status" value="1"/>
</dbReference>
<sequence length="269" mass="30914">MTGKKRYSRRWTRLIGGLLGLGIVWGFYVSRTSDKEIGAASLHEAKRLFEYTELLPSGEGEIVRHTYYTLSFNSRHKQANWVYYTLELEGKERVAERTDRFREDKKVSSGSAKPSDYIKSGYDRGHLCPAADMAHSAEAMEETFLMSNISPQLPVFNRGIWKSLEKLVRDWGEKERIYIVTGPVFKDNKGKIGRTGVTVPGFFYKVVYAPGARQMIAFVLPNTQEKRQLRDYAVTVDSVERLTNIDFFPQLSDTLENRLEAAVNYDSWR</sequence>
<evidence type="ECO:0000256" key="11">
    <source>
        <dbReference type="SAM" id="Phobius"/>
    </source>
</evidence>
<dbReference type="SUPFAM" id="SSF54060">
    <property type="entry name" value="His-Me finger endonucleases"/>
    <property type="match status" value="1"/>
</dbReference>
<comment type="cofactor">
    <cofactor evidence="1 10">
        <name>Mg(2+)</name>
        <dbReference type="ChEBI" id="CHEBI:18420"/>
    </cofactor>
</comment>
<keyword evidence="3 10" id="KW-0540">Nuclease</keyword>
<protein>
    <recommendedName>
        <fullName evidence="10">Endonuclease</fullName>
        <ecNumber evidence="10">3.1.30.-</ecNumber>
    </recommendedName>
</protein>
<keyword evidence="11" id="KW-0472">Membrane</keyword>
<comment type="caution">
    <text evidence="14">The sequence shown here is derived from an EMBL/GenBank/DDBJ whole genome shotgun (WGS) entry which is preliminary data.</text>
</comment>
<dbReference type="SMART" id="SM00892">
    <property type="entry name" value="Endonuclease_NS"/>
    <property type="match status" value="1"/>
</dbReference>
<organism evidence="14 15">
    <name type="scientific">Odoribacter splanchnicus</name>
    <dbReference type="NCBI Taxonomy" id="28118"/>
    <lineage>
        <taxon>Bacteria</taxon>
        <taxon>Pseudomonadati</taxon>
        <taxon>Bacteroidota</taxon>
        <taxon>Bacteroidia</taxon>
        <taxon>Bacteroidales</taxon>
        <taxon>Odoribacteraceae</taxon>
        <taxon>Odoribacter</taxon>
    </lineage>
</organism>
<evidence type="ECO:0000256" key="6">
    <source>
        <dbReference type="ARBA" id="ARBA00022801"/>
    </source>
</evidence>
<keyword evidence="4 9" id="KW-0479">Metal-binding</keyword>
<evidence type="ECO:0000259" key="12">
    <source>
        <dbReference type="SMART" id="SM00477"/>
    </source>
</evidence>
<feature type="active site" description="Proton acceptor" evidence="8">
    <location>
        <position position="126"/>
    </location>
</feature>
<dbReference type="InterPro" id="IPR044925">
    <property type="entry name" value="His-Me_finger_sf"/>
</dbReference>
<evidence type="ECO:0000256" key="1">
    <source>
        <dbReference type="ARBA" id="ARBA00001946"/>
    </source>
</evidence>
<comment type="similarity">
    <text evidence="2 10">Belongs to the DNA/RNA non-specific endonuclease family.</text>
</comment>
<dbReference type="PROSITE" id="PS01070">
    <property type="entry name" value="NUCLEASE_NON_SPEC"/>
    <property type="match status" value="1"/>
</dbReference>
<evidence type="ECO:0000256" key="2">
    <source>
        <dbReference type="ARBA" id="ARBA00010052"/>
    </source>
</evidence>
<evidence type="ECO:0000256" key="10">
    <source>
        <dbReference type="RuleBase" id="RU366055"/>
    </source>
</evidence>
<evidence type="ECO:0000313" key="14">
    <source>
        <dbReference type="EMBL" id="RGV30087.1"/>
    </source>
</evidence>
<dbReference type="PANTHER" id="PTHR13966">
    <property type="entry name" value="ENDONUCLEASE RELATED"/>
    <property type="match status" value="1"/>
</dbReference>
<feature type="domain" description="DNA/RNA non-specific endonuclease/pyrophosphatase/phosphodiesterase" evidence="13">
    <location>
        <begin position="64"/>
        <end position="254"/>
    </location>
</feature>
<dbReference type="EMBL" id="QRYW01000004">
    <property type="protein sequence ID" value="RGV30087.1"/>
    <property type="molecule type" value="Genomic_DNA"/>
</dbReference>
<evidence type="ECO:0000256" key="3">
    <source>
        <dbReference type="ARBA" id="ARBA00022722"/>
    </source>
</evidence>
<dbReference type="Gene3D" id="3.40.570.10">
    <property type="entry name" value="Extracellular Endonuclease, subunit A"/>
    <property type="match status" value="1"/>
</dbReference>
<dbReference type="InterPro" id="IPR040255">
    <property type="entry name" value="Non-specific_endonuclease"/>
</dbReference>
<dbReference type="InterPro" id="IPR001604">
    <property type="entry name" value="Endo_G_ENPP1-like_dom"/>
</dbReference>
<evidence type="ECO:0000256" key="5">
    <source>
        <dbReference type="ARBA" id="ARBA00022759"/>
    </source>
</evidence>
<dbReference type="AlphaFoldDB" id="A0A412WSG7"/>
<keyword evidence="11" id="KW-1133">Transmembrane helix</keyword>
<dbReference type="InterPro" id="IPR018524">
    <property type="entry name" value="DNA/RNA_endonuclease_AS"/>
</dbReference>
<keyword evidence="7" id="KW-0460">Magnesium</keyword>
<proteinExistence type="inferred from homology"/>
<dbReference type="SMART" id="SM00477">
    <property type="entry name" value="NUC"/>
    <property type="match status" value="1"/>
</dbReference>
<feature type="transmembrane region" description="Helical" evidence="11">
    <location>
        <begin position="12"/>
        <end position="29"/>
    </location>
</feature>
<dbReference type="GO" id="GO:0016787">
    <property type="term" value="F:hydrolase activity"/>
    <property type="evidence" value="ECO:0007669"/>
    <property type="project" value="UniProtKB-KW"/>
</dbReference>
<dbReference type="RefSeq" id="WP_118107270.1">
    <property type="nucleotide sequence ID" value="NZ_JADNHN010000064.1"/>
</dbReference>
<evidence type="ECO:0000256" key="7">
    <source>
        <dbReference type="ARBA" id="ARBA00022842"/>
    </source>
</evidence>
<accession>A0A412WSG7</accession>
<reference evidence="14 15" key="1">
    <citation type="submission" date="2018-08" db="EMBL/GenBank/DDBJ databases">
        <title>A genome reference for cultivated species of the human gut microbiota.</title>
        <authorList>
            <person name="Zou Y."/>
            <person name="Xue W."/>
            <person name="Luo G."/>
        </authorList>
    </citation>
    <scope>NUCLEOTIDE SEQUENCE [LARGE SCALE GENOMIC DNA]</scope>
    <source>
        <strain evidence="14 15">AF14-6AC</strain>
    </source>
</reference>
<evidence type="ECO:0000259" key="13">
    <source>
        <dbReference type="SMART" id="SM00892"/>
    </source>
</evidence>
<dbReference type="GO" id="GO:0046872">
    <property type="term" value="F:metal ion binding"/>
    <property type="evidence" value="ECO:0007669"/>
    <property type="project" value="UniProtKB-KW"/>
</dbReference>
<keyword evidence="6 10" id="KW-0378">Hydrolase</keyword>
<name>A0A412WSG7_9BACT</name>
<feature type="binding site" evidence="9">
    <location>
        <position position="157"/>
    </location>
    <ligand>
        <name>Mg(2+)</name>
        <dbReference type="ChEBI" id="CHEBI:18420"/>
        <note>catalytic</note>
    </ligand>
</feature>
<dbReference type="Proteomes" id="UP000283426">
    <property type="component" value="Unassembled WGS sequence"/>
</dbReference>
<dbReference type="PANTHER" id="PTHR13966:SF5">
    <property type="entry name" value="ENDONUCLEASE G, MITOCHONDRIAL"/>
    <property type="match status" value="1"/>
</dbReference>
<evidence type="ECO:0000256" key="4">
    <source>
        <dbReference type="ARBA" id="ARBA00022723"/>
    </source>
</evidence>
<feature type="domain" description="ENPP1-3/EXOG-like endonuclease/phosphodiesterase" evidence="12">
    <location>
        <begin position="65"/>
        <end position="254"/>
    </location>
</feature>
<evidence type="ECO:0000256" key="8">
    <source>
        <dbReference type="PIRSR" id="PIRSR640255-1"/>
    </source>
</evidence>
<evidence type="ECO:0000313" key="15">
    <source>
        <dbReference type="Proteomes" id="UP000283426"/>
    </source>
</evidence>
<dbReference type="GO" id="GO:0003676">
    <property type="term" value="F:nucleic acid binding"/>
    <property type="evidence" value="ECO:0007669"/>
    <property type="project" value="InterPro"/>
</dbReference>
<gene>
    <name evidence="14" type="ORF">DWW24_02940</name>
</gene>
<dbReference type="InterPro" id="IPR020821">
    <property type="entry name" value="ENPP1-3/EXOG-like_nuc-like"/>
</dbReference>
<keyword evidence="5 10" id="KW-0255">Endonuclease</keyword>
<keyword evidence="11" id="KW-0812">Transmembrane</keyword>
<dbReference type="Pfam" id="PF01223">
    <property type="entry name" value="Endonuclease_NS"/>
    <property type="match status" value="1"/>
</dbReference>
<dbReference type="EC" id="3.1.30.-" evidence="10"/>